<evidence type="ECO:0000313" key="2">
    <source>
        <dbReference type="EMBL" id="KAG8051185.1"/>
    </source>
</evidence>
<accession>A0A8J5R4L4</accession>
<protein>
    <submittedName>
        <fullName evidence="2">Uncharacterized protein</fullName>
    </submittedName>
</protein>
<reference evidence="2" key="2">
    <citation type="submission" date="2021-02" db="EMBL/GenBank/DDBJ databases">
        <authorList>
            <person name="Kimball J.A."/>
            <person name="Haas M.W."/>
            <person name="Macchietto M."/>
            <person name="Kono T."/>
            <person name="Duquette J."/>
            <person name="Shao M."/>
        </authorList>
    </citation>
    <scope>NUCLEOTIDE SEQUENCE</scope>
    <source>
        <tissue evidence="2">Fresh leaf tissue</tissue>
    </source>
</reference>
<feature type="region of interest" description="Disordered" evidence="1">
    <location>
        <begin position="1"/>
        <end position="56"/>
    </location>
</feature>
<gene>
    <name evidence="2" type="ORF">GUJ93_ZPchr0009g881</name>
</gene>
<sequence>MPYDAVAPHRVPRRPTPQAVAVAPGRVPRRLTPHPQAADAVSPSPPPGPRMPPPLTSCQDAVAPRYFPVDATDRCRCLLLVITSLPISLSR</sequence>
<feature type="compositionally biased region" description="Pro residues" evidence="1">
    <location>
        <begin position="43"/>
        <end position="55"/>
    </location>
</feature>
<dbReference type="Proteomes" id="UP000729402">
    <property type="component" value="Unassembled WGS sequence"/>
</dbReference>
<evidence type="ECO:0000313" key="3">
    <source>
        <dbReference type="Proteomes" id="UP000729402"/>
    </source>
</evidence>
<dbReference type="EMBL" id="JAAALK010000289">
    <property type="protein sequence ID" value="KAG8051185.1"/>
    <property type="molecule type" value="Genomic_DNA"/>
</dbReference>
<evidence type="ECO:0000256" key="1">
    <source>
        <dbReference type="SAM" id="MobiDB-lite"/>
    </source>
</evidence>
<proteinExistence type="predicted"/>
<dbReference type="AlphaFoldDB" id="A0A8J5R4L4"/>
<name>A0A8J5R4L4_ZIZPA</name>
<keyword evidence="3" id="KW-1185">Reference proteome</keyword>
<reference evidence="2" key="1">
    <citation type="journal article" date="2021" name="bioRxiv">
        <title>Whole Genome Assembly and Annotation of Northern Wild Rice, Zizania palustris L., Supports a Whole Genome Duplication in the Zizania Genus.</title>
        <authorList>
            <person name="Haas M."/>
            <person name="Kono T."/>
            <person name="Macchietto M."/>
            <person name="Millas R."/>
            <person name="McGilp L."/>
            <person name="Shao M."/>
            <person name="Duquette J."/>
            <person name="Hirsch C.N."/>
            <person name="Kimball J."/>
        </authorList>
    </citation>
    <scope>NUCLEOTIDE SEQUENCE</scope>
    <source>
        <tissue evidence="2">Fresh leaf tissue</tissue>
    </source>
</reference>
<comment type="caution">
    <text evidence="2">The sequence shown here is derived from an EMBL/GenBank/DDBJ whole genome shotgun (WGS) entry which is preliminary data.</text>
</comment>
<organism evidence="2 3">
    <name type="scientific">Zizania palustris</name>
    <name type="common">Northern wild rice</name>
    <dbReference type="NCBI Taxonomy" id="103762"/>
    <lineage>
        <taxon>Eukaryota</taxon>
        <taxon>Viridiplantae</taxon>
        <taxon>Streptophyta</taxon>
        <taxon>Embryophyta</taxon>
        <taxon>Tracheophyta</taxon>
        <taxon>Spermatophyta</taxon>
        <taxon>Magnoliopsida</taxon>
        <taxon>Liliopsida</taxon>
        <taxon>Poales</taxon>
        <taxon>Poaceae</taxon>
        <taxon>BOP clade</taxon>
        <taxon>Oryzoideae</taxon>
        <taxon>Oryzeae</taxon>
        <taxon>Zizaniinae</taxon>
        <taxon>Zizania</taxon>
    </lineage>
</organism>